<evidence type="ECO:0000313" key="4">
    <source>
        <dbReference type="Proteomes" id="UP000324800"/>
    </source>
</evidence>
<feature type="compositionally biased region" description="Low complexity" evidence="1">
    <location>
        <begin position="547"/>
        <end position="557"/>
    </location>
</feature>
<dbReference type="OrthoDB" id="270970at2759"/>
<dbReference type="CDD" id="cd00030">
    <property type="entry name" value="C2"/>
    <property type="match status" value="1"/>
</dbReference>
<feature type="compositionally biased region" description="Acidic residues" evidence="1">
    <location>
        <begin position="903"/>
        <end position="916"/>
    </location>
</feature>
<accession>A0A5J4V2U4</accession>
<gene>
    <name evidence="3" type="ORF">EZS28_028072</name>
</gene>
<feature type="compositionally biased region" description="Low complexity" evidence="1">
    <location>
        <begin position="769"/>
        <end position="781"/>
    </location>
</feature>
<feature type="compositionally biased region" description="Acidic residues" evidence="1">
    <location>
        <begin position="577"/>
        <end position="590"/>
    </location>
</feature>
<feature type="compositionally biased region" description="Basic and acidic residues" evidence="1">
    <location>
        <begin position="340"/>
        <end position="362"/>
    </location>
</feature>
<evidence type="ECO:0000313" key="3">
    <source>
        <dbReference type="EMBL" id="KAA6376401.1"/>
    </source>
</evidence>
<dbReference type="EMBL" id="SNRW01010552">
    <property type="protein sequence ID" value="KAA6376401.1"/>
    <property type="molecule type" value="Genomic_DNA"/>
</dbReference>
<comment type="caution">
    <text evidence="3">The sequence shown here is derived from an EMBL/GenBank/DDBJ whole genome shotgun (WGS) entry which is preliminary data.</text>
</comment>
<dbReference type="GO" id="GO:0035091">
    <property type="term" value="F:phosphatidylinositol binding"/>
    <property type="evidence" value="ECO:0007669"/>
    <property type="project" value="TreeGrafter"/>
</dbReference>
<feature type="compositionally biased region" description="Basic and acidic residues" evidence="1">
    <location>
        <begin position="567"/>
        <end position="576"/>
    </location>
</feature>
<protein>
    <recommendedName>
        <fullName evidence="2">C2 domain-containing protein</fullName>
    </recommendedName>
</protein>
<feature type="compositionally biased region" description="Basic and acidic residues" evidence="1">
    <location>
        <begin position="276"/>
        <end position="333"/>
    </location>
</feature>
<dbReference type="GO" id="GO:0008429">
    <property type="term" value="F:phosphatidylethanolamine binding"/>
    <property type="evidence" value="ECO:0007669"/>
    <property type="project" value="TreeGrafter"/>
</dbReference>
<feature type="compositionally biased region" description="Basic and acidic residues" evidence="1">
    <location>
        <begin position="190"/>
        <end position="261"/>
    </location>
</feature>
<feature type="compositionally biased region" description="Polar residues" evidence="1">
    <location>
        <begin position="166"/>
        <end position="189"/>
    </location>
</feature>
<dbReference type="PANTHER" id="PTHR45761:SF1">
    <property type="entry name" value="EXTENDED SYNAPTOTAGMIN-LIKE PROTEIN 2, ISOFORM C"/>
    <property type="match status" value="1"/>
</dbReference>
<feature type="compositionally biased region" description="Basic and acidic residues" evidence="1">
    <location>
        <begin position="15"/>
        <end position="58"/>
    </location>
</feature>
<dbReference type="InterPro" id="IPR051634">
    <property type="entry name" value="Extended_Synaptotagmin"/>
</dbReference>
<feature type="region of interest" description="Disordered" evidence="1">
    <location>
        <begin position="527"/>
        <end position="590"/>
    </location>
</feature>
<dbReference type="Gene3D" id="2.60.40.150">
    <property type="entry name" value="C2 domain"/>
    <property type="match status" value="1"/>
</dbReference>
<feature type="compositionally biased region" description="Basic and acidic residues" evidence="1">
    <location>
        <begin position="861"/>
        <end position="873"/>
    </location>
</feature>
<dbReference type="InterPro" id="IPR000008">
    <property type="entry name" value="C2_dom"/>
</dbReference>
<dbReference type="GO" id="GO:0031210">
    <property type="term" value="F:phosphatidylcholine binding"/>
    <property type="evidence" value="ECO:0007669"/>
    <property type="project" value="TreeGrafter"/>
</dbReference>
<dbReference type="Proteomes" id="UP000324800">
    <property type="component" value="Unassembled WGS sequence"/>
</dbReference>
<feature type="region of interest" description="Disordered" evidence="1">
    <location>
        <begin position="861"/>
        <end position="922"/>
    </location>
</feature>
<dbReference type="GO" id="GO:0005789">
    <property type="term" value="C:endoplasmic reticulum membrane"/>
    <property type="evidence" value="ECO:0007669"/>
    <property type="project" value="TreeGrafter"/>
</dbReference>
<dbReference type="AlphaFoldDB" id="A0A5J4V2U4"/>
<feature type="region of interest" description="Disordered" evidence="1">
    <location>
        <begin position="746"/>
        <end position="815"/>
    </location>
</feature>
<feature type="region of interest" description="Disordered" evidence="1">
    <location>
        <begin position="1"/>
        <end position="368"/>
    </location>
</feature>
<name>A0A5J4V2U4_9EUKA</name>
<feature type="compositionally biased region" description="Basic and acidic residues" evidence="1">
    <location>
        <begin position="746"/>
        <end position="757"/>
    </location>
</feature>
<dbReference type="Pfam" id="PF00168">
    <property type="entry name" value="C2"/>
    <property type="match status" value="1"/>
</dbReference>
<dbReference type="InterPro" id="IPR035892">
    <property type="entry name" value="C2_domain_sf"/>
</dbReference>
<dbReference type="Gene3D" id="1.10.287.1490">
    <property type="match status" value="1"/>
</dbReference>
<evidence type="ECO:0000259" key="2">
    <source>
        <dbReference type="PROSITE" id="PS50004"/>
    </source>
</evidence>
<dbReference type="SUPFAM" id="SSF49562">
    <property type="entry name" value="C2 domain (Calcium/lipid-binding domain, CaLB)"/>
    <property type="match status" value="1"/>
</dbReference>
<proteinExistence type="predicted"/>
<reference evidence="3 4" key="1">
    <citation type="submission" date="2019-03" db="EMBL/GenBank/DDBJ databases">
        <title>Single cell metagenomics reveals metabolic interactions within the superorganism composed of flagellate Streblomastix strix and complex community of Bacteroidetes bacteria on its surface.</title>
        <authorList>
            <person name="Treitli S.C."/>
            <person name="Kolisko M."/>
            <person name="Husnik F."/>
            <person name="Keeling P."/>
            <person name="Hampl V."/>
        </authorList>
    </citation>
    <scope>NUCLEOTIDE SEQUENCE [LARGE SCALE GENOMIC DNA]</scope>
    <source>
        <strain evidence="3">ST1C</strain>
    </source>
</reference>
<dbReference type="SMART" id="SM00239">
    <property type="entry name" value="C2"/>
    <property type="match status" value="1"/>
</dbReference>
<feature type="compositionally biased region" description="Basic and acidic residues" evidence="1">
    <location>
        <begin position="800"/>
        <end position="815"/>
    </location>
</feature>
<feature type="compositionally biased region" description="Basic and acidic residues" evidence="1">
    <location>
        <begin position="80"/>
        <end position="165"/>
    </location>
</feature>
<dbReference type="GO" id="GO:0005544">
    <property type="term" value="F:calcium-dependent phospholipid binding"/>
    <property type="evidence" value="ECO:0007669"/>
    <property type="project" value="TreeGrafter"/>
</dbReference>
<dbReference type="PANTHER" id="PTHR45761">
    <property type="entry name" value="EXTENDED SYNAPTOTAGMIN-LIKE PROTEIN 2, ISOFORM C"/>
    <property type="match status" value="1"/>
</dbReference>
<dbReference type="PROSITE" id="PS50004">
    <property type="entry name" value="C2"/>
    <property type="match status" value="1"/>
</dbReference>
<feature type="domain" description="C2" evidence="2">
    <location>
        <begin position="587"/>
        <end position="711"/>
    </location>
</feature>
<feature type="compositionally biased region" description="Low complexity" evidence="1">
    <location>
        <begin position="59"/>
        <end position="72"/>
    </location>
</feature>
<evidence type="ECO:0000256" key="1">
    <source>
        <dbReference type="SAM" id="MobiDB-lite"/>
    </source>
</evidence>
<sequence>MKEREMQQQEPDQTGEDKEVDQQLFEKNKEIERLRKEKDDEIQRLKKEKDDEIEKLKNDLQNVEQQIGQKEQQQPDESEKDQQIERLNIELEELKDKLDAKEAEMEKEKEKKQQEKDQEKEKDNEKQRDLGQNDKDKDKEIERLNKDLQDLRQKLDSSKPLDEQKTSGSGSDDIEQQLQSLQKQFNTYRNMKEQFEREVKDKIKQKDADLQSKSNEIDELKKKNDEQKNKNDENERNLKEKVDRLKQIENQLQEKEDRLKQLENQLKEPGGQDIGKLNDLEKEKEDLKREIEELQKKNEALQKKNDEQKNKNETNERALKQKEDKIKQLEKQLQESQSQNKEKQDDFEKEKEKERQLKRDQLKQAQSDSLRNRGKIYQLVNQLRCGEDNEEEQLPVAKELHETIMEDINVRDQLEKSEVLNVLPSFTRAEDAPKDLFIISSNILNLFVLSDALEDSYTKTAQTRHKKQSKQASQAIIRLIEDSEATKECILSNIDTVKTIEQILAASIIPTYISLPIYQFVKQPYNEDEYDDQQPQQQQTRERNLQGNGYDDYNNGGLKSPGNEDQTENKYKKDADQESESGDEAAVDPEAEIESRVRARFLKGVIKLKIISANNLYGMDIGGSKSDPYVQSSLGKQKFRTKTVDNVENAVYNETFEFKFDPDEMKEREIKIEVFDKDLITKDDLIGSVNFLAFANDRKQITVQLEGSGDLKDTPVGDVKIEIEYIQDEQEKEKAQQEETLYYDKFLRDQNDNQDQKKQRKRKQKQDQQDQQDQQQDNNLNQKDRNYDNIKQSPIDDDDQIKKKEQDNNQKEEPQYYKGKVYVEVFSMVKIADINLKDQPDPYAILKVGIREKEFQIFSEKEQKEREKRESDKQSQSQFNPVKEIKRRVKKKISQISGQNDGQEIDDDISGDDDDENQTKTSELVQSYVFQFDPSETRARDVKVDVWNYDPIVDKEVGTLSIPV</sequence>
<dbReference type="GO" id="GO:0005509">
    <property type="term" value="F:calcium ion binding"/>
    <property type="evidence" value="ECO:0007669"/>
    <property type="project" value="TreeGrafter"/>
</dbReference>
<organism evidence="3 4">
    <name type="scientific">Streblomastix strix</name>
    <dbReference type="NCBI Taxonomy" id="222440"/>
    <lineage>
        <taxon>Eukaryota</taxon>
        <taxon>Metamonada</taxon>
        <taxon>Preaxostyla</taxon>
        <taxon>Oxymonadida</taxon>
        <taxon>Streblomastigidae</taxon>
        <taxon>Streblomastix</taxon>
    </lineage>
</organism>